<reference evidence="1" key="1">
    <citation type="submission" date="2023-07" db="EMBL/GenBank/DDBJ databases">
        <title>Comparative genomics of wheat-associated soil bacteria to identify genetic determinants of phenazine resistance.</title>
        <authorList>
            <person name="Mouncey N."/>
        </authorList>
    </citation>
    <scope>NUCLEOTIDE SEQUENCE</scope>
    <source>
        <strain evidence="1">V4I22</strain>
    </source>
</reference>
<accession>A0AAW8FNL9</accession>
<evidence type="ECO:0000313" key="1">
    <source>
        <dbReference type="EMBL" id="MDQ0910805.1"/>
    </source>
</evidence>
<name>A0AAW8FNL9_9ACTN</name>
<gene>
    <name evidence="1" type="ORF">QFZ22_006790</name>
</gene>
<dbReference type="AlphaFoldDB" id="A0AAW8FNL9"/>
<dbReference type="RefSeq" id="WP_306981755.1">
    <property type="nucleotide sequence ID" value="NZ_JAUSZV010000005.1"/>
</dbReference>
<protein>
    <submittedName>
        <fullName evidence="1">Dehydrogenase</fullName>
    </submittedName>
</protein>
<proteinExistence type="predicted"/>
<dbReference type="EMBL" id="JAUSZV010000005">
    <property type="protein sequence ID" value="MDQ0910805.1"/>
    <property type="molecule type" value="Genomic_DNA"/>
</dbReference>
<sequence>MARVYTDLAQAIRTGDDFGPDFTTAVRVHRLLDAVRSSAGSGRRVRLG</sequence>
<dbReference type="Gene3D" id="3.30.360.10">
    <property type="entry name" value="Dihydrodipicolinate Reductase, domain 2"/>
    <property type="match status" value="1"/>
</dbReference>
<organism evidence="1 2">
    <name type="scientific">Streptomyces canus</name>
    <dbReference type="NCBI Taxonomy" id="58343"/>
    <lineage>
        <taxon>Bacteria</taxon>
        <taxon>Bacillati</taxon>
        <taxon>Actinomycetota</taxon>
        <taxon>Actinomycetes</taxon>
        <taxon>Kitasatosporales</taxon>
        <taxon>Streptomycetaceae</taxon>
        <taxon>Streptomyces</taxon>
        <taxon>Streptomyces aurantiacus group</taxon>
    </lineage>
</organism>
<dbReference type="Proteomes" id="UP001234216">
    <property type="component" value="Unassembled WGS sequence"/>
</dbReference>
<evidence type="ECO:0000313" key="2">
    <source>
        <dbReference type="Proteomes" id="UP001234216"/>
    </source>
</evidence>
<comment type="caution">
    <text evidence="1">The sequence shown here is derived from an EMBL/GenBank/DDBJ whole genome shotgun (WGS) entry which is preliminary data.</text>
</comment>